<dbReference type="InterPro" id="IPR036366">
    <property type="entry name" value="PGBDSf"/>
</dbReference>
<dbReference type="Gene3D" id="1.10.101.10">
    <property type="entry name" value="PGBD-like superfamily/PGBD"/>
    <property type="match status" value="3"/>
</dbReference>
<keyword evidence="4" id="KW-1185">Reference proteome</keyword>
<dbReference type="Pfam" id="PF01471">
    <property type="entry name" value="PG_binding_1"/>
    <property type="match status" value="3"/>
</dbReference>
<comment type="caution">
    <text evidence="3">The sequence shown here is derived from an EMBL/GenBank/DDBJ whole genome shotgun (WGS) entry which is preliminary data.</text>
</comment>
<feature type="domain" description="Sporulation stage II protein D amidase enhancer LytB N-terminal" evidence="2">
    <location>
        <begin position="27"/>
        <end position="91"/>
    </location>
</feature>
<organism evidence="3 4">
    <name type="scientific">Solibaculum intestinale</name>
    <dbReference type="NCBI Taxonomy" id="3133165"/>
    <lineage>
        <taxon>Bacteria</taxon>
        <taxon>Bacillati</taxon>
        <taxon>Bacillota</taxon>
        <taxon>Clostridia</taxon>
        <taxon>Eubacteriales</taxon>
        <taxon>Oscillospiraceae</taxon>
        <taxon>Solibaculum</taxon>
    </lineage>
</organism>
<dbReference type="Proteomes" id="UP001489509">
    <property type="component" value="Unassembled WGS sequence"/>
</dbReference>
<dbReference type="Pfam" id="PF08486">
    <property type="entry name" value="SpoIID"/>
    <property type="match status" value="1"/>
</dbReference>
<feature type="domain" description="Peptidoglycan binding-like" evidence="1">
    <location>
        <begin position="286"/>
        <end position="346"/>
    </location>
</feature>
<dbReference type="InterPro" id="IPR036365">
    <property type="entry name" value="PGBD-like_sf"/>
</dbReference>
<dbReference type="SUPFAM" id="SSF47090">
    <property type="entry name" value="PGBD-like"/>
    <property type="match status" value="3"/>
</dbReference>
<dbReference type="InterPro" id="IPR002477">
    <property type="entry name" value="Peptidoglycan-bd-like"/>
</dbReference>
<feature type="domain" description="Peptidoglycan binding-like" evidence="1">
    <location>
        <begin position="189"/>
        <end position="249"/>
    </location>
</feature>
<evidence type="ECO:0000259" key="1">
    <source>
        <dbReference type="Pfam" id="PF01471"/>
    </source>
</evidence>
<evidence type="ECO:0000259" key="2">
    <source>
        <dbReference type="Pfam" id="PF08486"/>
    </source>
</evidence>
<name>A0ABV1E2V4_9FIRM</name>
<reference evidence="3 4" key="1">
    <citation type="submission" date="2024-03" db="EMBL/GenBank/DDBJ databases">
        <title>Human intestinal bacterial collection.</title>
        <authorList>
            <person name="Pauvert C."/>
            <person name="Hitch T.C.A."/>
            <person name="Clavel T."/>
        </authorList>
    </citation>
    <scope>NUCLEOTIDE SEQUENCE [LARGE SCALE GENOMIC DNA]</scope>
    <source>
        <strain evidence="3 4">CLA-JM-H44</strain>
    </source>
</reference>
<proteinExistence type="predicted"/>
<evidence type="ECO:0000313" key="3">
    <source>
        <dbReference type="EMBL" id="MEQ2441633.1"/>
    </source>
</evidence>
<protein>
    <submittedName>
        <fullName evidence="3">Peptidoglycan-binding protein</fullName>
    </submittedName>
</protein>
<evidence type="ECO:0000313" key="4">
    <source>
        <dbReference type="Proteomes" id="UP001489509"/>
    </source>
</evidence>
<dbReference type="EMBL" id="JBBMFD010000032">
    <property type="protein sequence ID" value="MEQ2441633.1"/>
    <property type="molecule type" value="Genomic_DNA"/>
</dbReference>
<feature type="domain" description="Peptidoglycan binding-like" evidence="1">
    <location>
        <begin position="375"/>
        <end position="434"/>
    </location>
</feature>
<dbReference type="InterPro" id="IPR013693">
    <property type="entry name" value="SpoIID/LytB_N"/>
</dbReference>
<sequence length="469" mass="51672">MPIVTPYVPQSIVVHLGTPASSAANVTVSFADYIKNVASSEIYPTWNESAMRANILAQVSYALNRVYTEFYRSRGYAFDITNSTAYDQAFVNGRNIFDVISQLVDELFNDYIRRQGFVEPLFASFCNGTTVTCEGMSQWGSQSLAQQSYNSVQILRNYYGDNIELVVDAPIQNITSSYPGVPLREGNAGPNVVVIQSSLNRISQNYPAIPKVYPADGIFGPGTTAAVRKFQEVFSLTVDGIVGKATWYRIVQLYVGVRRLAELNSEGQTFTGISWAYPDAIIEGDSGQKVSHLQYMLAVLAEFNPQIPPIEVTGKFDAVTRNAVVSFERWAGLPQTGEVGAVAWDAIYDAYAGVAETVLSRGEIFPYQNNVVPADSIRELQVQLADVAEETPGMVCPAITGRYDAATRRALLQFQRHCRLPANGRIDAATKNALVDDVETLRYSRTSRFAQFPGRNLSYGMTDHTEEVG</sequence>
<dbReference type="RefSeq" id="WP_349220839.1">
    <property type="nucleotide sequence ID" value="NZ_JBBMFD010000032.1"/>
</dbReference>
<gene>
    <name evidence="3" type="ORF">WMO26_12420</name>
</gene>
<accession>A0ABV1E2V4</accession>